<proteinExistence type="predicted"/>
<dbReference type="RefSeq" id="WP_050521052.1">
    <property type="nucleotide sequence ID" value="NZ_LGHU01000119.1"/>
</dbReference>
<dbReference type="PIRSF" id="PIRSF029730">
    <property type="entry name" value="UCP029730"/>
    <property type="match status" value="1"/>
</dbReference>
<dbReference type="InterPro" id="IPR007709">
    <property type="entry name" value="N-FG_amidohydro"/>
</dbReference>
<dbReference type="InterPro" id="IPR011227">
    <property type="entry name" value="UCP029730"/>
</dbReference>
<dbReference type="EMBL" id="FOCO01000057">
    <property type="protein sequence ID" value="SEO18054.1"/>
    <property type="molecule type" value="Genomic_DNA"/>
</dbReference>
<protein>
    <submittedName>
        <fullName evidence="1">Predicted N-formylglutamate amidohydrolase</fullName>
    </submittedName>
</protein>
<reference evidence="1 2" key="1">
    <citation type="submission" date="2016-10" db="EMBL/GenBank/DDBJ databases">
        <authorList>
            <person name="de Groot N.N."/>
        </authorList>
    </citation>
    <scope>NUCLEOTIDE SEQUENCE [LARGE SCALE GENOMIC DNA]</scope>
    <source>
        <strain evidence="1 2">CGMCC 1.10836</strain>
    </source>
</reference>
<dbReference type="Gene3D" id="3.40.630.40">
    <property type="entry name" value="Zn-dependent exopeptidases"/>
    <property type="match status" value="1"/>
</dbReference>
<dbReference type="Pfam" id="PF05013">
    <property type="entry name" value="FGase"/>
    <property type="match status" value="1"/>
</dbReference>
<dbReference type="OrthoDB" id="9815326at2"/>
<evidence type="ECO:0000313" key="1">
    <source>
        <dbReference type="EMBL" id="SEO18054.1"/>
    </source>
</evidence>
<keyword evidence="2" id="KW-1185">Reference proteome</keyword>
<evidence type="ECO:0000313" key="2">
    <source>
        <dbReference type="Proteomes" id="UP000183002"/>
    </source>
</evidence>
<keyword evidence="1" id="KW-0378">Hydrolase</keyword>
<dbReference type="STRING" id="1077947.SAMN05216227_10578"/>
<dbReference type="SUPFAM" id="SSF53187">
    <property type="entry name" value="Zn-dependent exopeptidases"/>
    <property type="match status" value="1"/>
</dbReference>
<accession>A0A1H8ML87</accession>
<sequence>MNHVRHASSDDHVIVENARGQSCIVIVCEHASSYIPEVYKNLGMRVADLLSHAAWDPGALDVARGISFRLDARLVASGVSRLVYDCNRPPSAMDAMPAQSETIKIPGNADLTADQRRERSDLYYTPFRDHLAKTISATAQPVVVTVHSFTPIYNGEARSVEIGILHDTDRRFADTMLALAHVHTLADVQRNAPYGPEHGVTHTLKEHAINAGHLNVMIEIRNDLIQTADQQNKMADTLSTWLSETLQKVTSAKDTQ</sequence>
<gene>
    <name evidence="1" type="ORF">SAMN05216227_10578</name>
</gene>
<dbReference type="Proteomes" id="UP000183002">
    <property type="component" value="Unassembled WGS sequence"/>
</dbReference>
<dbReference type="GO" id="GO:0016787">
    <property type="term" value="F:hydrolase activity"/>
    <property type="evidence" value="ECO:0007669"/>
    <property type="project" value="UniProtKB-KW"/>
</dbReference>
<organism evidence="1 2">
    <name type="scientific">Pseudorhodobacter antarcticus</name>
    <dbReference type="NCBI Taxonomy" id="1077947"/>
    <lineage>
        <taxon>Bacteria</taxon>
        <taxon>Pseudomonadati</taxon>
        <taxon>Pseudomonadota</taxon>
        <taxon>Alphaproteobacteria</taxon>
        <taxon>Rhodobacterales</taxon>
        <taxon>Paracoccaceae</taxon>
        <taxon>Pseudorhodobacter</taxon>
    </lineage>
</organism>
<name>A0A1H8ML87_9RHOB</name>
<dbReference type="AlphaFoldDB" id="A0A1H8ML87"/>